<gene>
    <name evidence="2" type="ORF">TrST_g14184</name>
</gene>
<evidence type="ECO:0000256" key="1">
    <source>
        <dbReference type="SAM" id="SignalP"/>
    </source>
</evidence>
<dbReference type="EMBL" id="BRXY01000075">
    <property type="protein sequence ID" value="GMH62124.1"/>
    <property type="molecule type" value="Genomic_DNA"/>
</dbReference>
<proteinExistence type="predicted"/>
<evidence type="ECO:0000313" key="2">
    <source>
        <dbReference type="EMBL" id="GMH62124.1"/>
    </source>
</evidence>
<feature type="chain" id="PRO_5040955828" evidence="1">
    <location>
        <begin position="19"/>
        <end position="216"/>
    </location>
</feature>
<comment type="caution">
    <text evidence="2">The sequence shown here is derived from an EMBL/GenBank/DDBJ whole genome shotgun (WGS) entry which is preliminary data.</text>
</comment>
<dbReference type="Proteomes" id="UP001165085">
    <property type="component" value="Unassembled WGS sequence"/>
</dbReference>
<dbReference type="OrthoDB" id="191721at2759"/>
<reference evidence="3" key="1">
    <citation type="journal article" date="2023" name="Commun. Biol.">
        <title>Genome analysis of Parmales, the sister group of diatoms, reveals the evolutionary specialization of diatoms from phago-mixotrophs to photoautotrophs.</title>
        <authorList>
            <person name="Ban H."/>
            <person name="Sato S."/>
            <person name="Yoshikawa S."/>
            <person name="Yamada K."/>
            <person name="Nakamura Y."/>
            <person name="Ichinomiya M."/>
            <person name="Sato N."/>
            <person name="Blanc-Mathieu R."/>
            <person name="Endo H."/>
            <person name="Kuwata A."/>
            <person name="Ogata H."/>
        </authorList>
    </citation>
    <scope>NUCLEOTIDE SEQUENCE [LARGE SCALE GENOMIC DNA]</scope>
    <source>
        <strain evidence="3">NIES 3701</strain>
    </source>
</reference>
<feature type="signal peptide" evidence="1">
    <location>
        <begin position="1"/>
        <end position="18"/>
    </location>
</feature>
<keyword evidence="3" id="KW-1185">Reference proteome</keyword>
<organism evidence="2 3">
    <name type="scientific">Triparma strigata</name>
    <dbReference type="NCBI Taxonomy" id="1606541"/>
    <lineage>
        <taxon>Eukaryota</taxon>
        <taxon>Sar</taxon>
        <taxon>Stramenopiles</taxon>
        <taxon>Ochrophyta</taxon>
        <taxon>Bolidophyceae</taxon>
        <taxon>Parmales</taxon>
        <taxon>Triparmaceae</taxon>
        <taxon>Triparma</taxon>
    </lineage>
</organism>
<accession>A0A9W7A547</accession>
<evidence type="ECO:0000313" key="3">
    <source>
        <dbReference type="Proteomes" id="UP001165085"/>
    </source>
</evidence>
<sequence>MNKLFIVVLITLIALALSAPEDYVEPSIEDEEEIIVRSDGTSLKELPKLQPRPPFTLHDYSPKHAWITPLDEYSTFSSILETAYERAKVEYPDGEGRMRAEGVSYMWEYVLNPDYGEIDEEEMDIIDESVLSFRTSESLLSDSLPLNLGYLNKGTPYRTLLNLFHTLRSRRRNQQGRRRMTSDDPSRDGLWEHEVEVDVPKQIKKGGKRRTLEFMD</sequence>
<keyword evidence="1" id="KW-0732">Signal</keyword>
<name>A0A9W7A547_9STRA</name>
<protein>
    <submittedName>
        <fullName evidence="2">Uncharacterized protein</fullName>
    </submittedName>
</protein>
<dbReference type="AlphaFoldDB" id="A0A9W7A547"/>